<name>A0AA41Q2X9_9ACTN</name>
<organism evidence="5 6">
    <name type="scientific">Yinghuangia soli</name>
    <dbReference type="NCBI Taxonomy" id="2908204"/>
    <lineage>
        <taxon>Bacteria</taxon>
        <taxon>Bacillati</taxon>
        <taxon>Actinomycetota</taxon>
        <taxon>Actinomycetes</taxon>
        <taxon>Kitasatosporales</taxon>
        <taxon>Streptomycetaceae</taxon>
        <taxon>Yinghuangia</taxon>
    </lineage>
</organism>
<dbReference type="PROSITE" id="PS51318">
    <property type="entry name" value="TAT"/>
    <property type="match status" value="1"/>
</dbReference>
<dbReference type="Proteomes" id="UP001165378">
    <property type="component" value="Unassembled WGS sequence"/>
</dbReference>
<dbReference type="CDD" id="cd13590">
    <property type="entry name" value="PBP2_PotD_PotF_like"/>
    <property type="match status" value="1"/>
</dbReference>
<reference evidence="5" key="1">
    <citation type="submission" date="2022-01" db="EMBL/GenBank/DDBJ databases">
        <title>Genome-Based Taxonomic Classification of the Phylum Actinobacteria.</title>
        <authorList>
            <person name="Gao Y."/>
        </authorList>
    </citation>
    <scope>NUCLEOTIDE SEQUENCE</scope>
    <source>
        <strain evidence="5">KLBMP 8922</strain>
    </source>
</reference>
<dbReference type="InterPro" id="IPR006311">
    <property type="entry name" value="TAT_signal"/>
</dbReference>
<evidence type="ECO:0000256" key="3">
    <source>
        <dbReference type="ARBA" id="ARBA00022729"/>
    </source>
</evidence>
<evidence type="ECO:0000256" key="1">
    <source>
        <dbReference type="ARBA" id="ARBA00004418"/>
    </source>
</evidence>
<dbReference type="GO" id="GO:0015846">
    <property type="term" value="P:polyamine transport"/>
    <property type="evidence" value="ECO:0007669"/>
    <property type="project" value="InterPro"/>
</dbReference>
<dbReference type="InterPro" id="IPR001188">
    <property type="entry name" value="Sperm_putr-bd"/>
</dbReference>
<keyword evidence="4" id="KW-0574">Periplasm</keyword>
<dbReference type="PANTHER" id="PTHR30222:SF17">
    <property type="entry name" value="SPERMIDINE_PUTRESCINE-BINDING PERIPLASMIC PROTEIN"/>
    <property type="match status" value="1"/>
</dbReference>
<keyword evidence="6" id="KW-1185">Reference proteome</keyword>
<dbReference type="AlphaFoldDB" id="A0AA41Q2X9"/>
<comment type="caution">
    <text evidence="5">The sequence shown here is derived from an EMBL/GenBank/DDBJ whole genome shotgun (WGS) entry which is preliminary data.</text>
</comment>
<sequence length="404" mass="44657">MIRNRAAVPTSRIGGKGFDRRTLLRGGGALAAAGTLAACGVPSAYVPEDKRTGVDKSEDDKSVRFSNWALYIDVDEDDEEKHPTLDAFTEKTGIEVRYTEEINDNDEFFGKIHPAIQAGKEPGRDLIVISDWMCTRFVGLGWVQTLDQKNLPNVRANLAESLRSPGYDPERKHTVPWASGITGIAYNKKLVGREIKHVSDLWAKDLAGRVTLFSGFMEAVTLLMIGEGADVTKFTEQDVDKVMERVQKLVDNKHIRSFTGNDYTSGLASGDVLACMAYSGDVLQLQLDNPDIEFVVPEEGAELWSENLMIPNRASHKANAEALMDFYYDPEIAAELAASVQYICPVPAAREIIAKNEDEEIAGLAENELMFPSDETQARLHTMREVGVDESRGWEKTWGGIIGL</sequence>
<evidence type="ECO:0000313" key="5">
    <source>
        <dbReference type="EMBL" id="MCF2530569.1"/>
    </source>
</evidence>
<evidence type="ECO:0000313" key="6">
    <source>
        <dbReference type="Proteomes" id="UP001165378"/>
    </source>
</evidence>
<protein>
    <submittedName>
        <fullName evidence="5">Spermidine/putrescine ABC transporter substrate-binding protein</fullName>
    </submittedName>
</protein>
<dbReference type="EMBL" id="JAKFHA010000017">
    <property type="protein sequence ID" value="MCF2530569.1"/>
    <property type="molecule type" value="Genomic_DNA"/>
</dbReference>
<keyword evidence="2" id="KW-0813">Transport</keyword>
<dbReference type="RefSeq" id="WP_235055237.1">
    <property type="nucleotide sequence ID" value="NZ_JAKFHA010000017.1"/>
</dbReference>
<dbReference type="GO" id="GO:0019808">
    <property type="term" value="F:polyamine binding"/>
    <property type="evidence" value="ECO:0007669"/>
    <property type="project" value="InterPro"/>
</dbReference>
<dbReference type="Pfam" id="PF13416">
    <property type="entry name" value="SBP_bac_8"/>
    <property type="match status" value="1"/>
</dbReference>
<keyword evidence="3" id="KW-0732">Signal</keyword>
<dbReference type="SUPFAM" id="SSF53850">
    <property type="entry name" value="Periplasmic binding protein-like II"/>
    <property type="match status" value="1"/>
</dbReference>
<dbReference type="GO" id="GO:0042597">
    <property type="term" value="C:periplasmic space"/>
    <property type="evidence" value="ECO:0007669"/>
    <property type="project" value="UniProtKB-SubCell"/>
</dbReference>
<comment type="subcellular location">
    <subcellularLocation>
        <location evidence="1">Periplasm</location>
    </subcellularLocation>
</comment>
<evidence type="ECO:0000256" key="2">
    <source>
        <dbReference type="ARBA" id="ARBA00022448"/>
    </source>
</evidence>
<evidence type="ECO:0000256" key="4">
    <source>
        <dbReference type="ARBA" id="ARBA00022764"/>
    </source>
</evidence>
<gene>
    <name evidence="5" type="ORF">LZ495_25570</name>
</gene>
<dbReference type="InterPro" id="IPR006059">
    <property type="entry name" value="SBP"/>
</dbReference>
<proteinExistence type="predicted"/>
<dbReference type="PRINTS" id="PR00909">
    <property type="entry name" value="SPERMDNBNDNG"/>
</dbReference>
<accession>A0AA41Q2X9</accession>
<dbReference type="Gene3D" id="3.40.190.10">
    <property type="entry name" value="Periplasmic binding protein-like II"/>
    <property type="match status" value="2"/>
</dbReference>
<dbReference type="PANTHER" id="PTHR30222">
    <property type="entry name" value="SPERMIDINE/PUTRESCINE-BINDING PERIPLASMIC PROTEIN"/>
    <property type="match status" value="1"/>
</dbReference>